<dbReference type="InterPro" id="IPR023346">
    <property type="entry name" value="Lysozyme-like_dom_sf"/>
</dbReference>
<dbReference type="InterPro" id="IPR008258">
    <property type="entry name" value="Transglycosylase_SLT_dom_1"/>
</dbReference>
<dbReference type="GO" id="GO:0016020">
    <property type="term" value="C:membrane"/>
    <property type="evidence" value="ECO:0007669"/>
    <property type="project" value="InterPro"/>
</dbReference>
<feature type="compositionally biased region" description="Low complexity" evidence="4">
    <location>
        <begin position="30"/>
        <end position="44"/>
    </location>
</feature>
<name>A0A917C857_9HYPH</name>
<dbReference type="EMBL" id="BMCT01000005">
    <property type="protein sequence ID" value="GGF74282.1"/>
    <property type="molecule type" value="Genomic_DNA"/>
</dbReference>
<protein>
    <submittedName>
        <fullName evidence="7">Lytic transglycosylase</fullName>
    </submittedName>
</protein>
<feature type="signal peptide" evidence="5">
    <location>
        <begin position="1"/>
        <end position="30"/>
    </location>
</feature>
<feature type="domain" description="Transglycosylase SLT" evidence="6">
    <location>
        <begin position="592"/>
        <end position="692"/>
    </location>
</feature>
<dbReference type="InterPro" id="IPR000189">
    <property type="entry name" value="Transglyc_AS"/>
</dbReference>
<reference evidence="7" key="1">
    <citation type="journal article" date="2014" name="Int. J. Syst. Evol. Microbiol.">
        <title>Complete genome sequence of Corynebacterium casei LMG S-19264T (=DSM 44701T), isolated from a smear-ripened cheese.</title>
        <authorList>
            <consortium name="US DOE Joint Genome Institute (JGI-PGF)"/>
            <person name="Walter F."/>
            <person name="Albersmeier A."/>
            <person name="Kalinowski J."/>
            <person name="Ruckert C."/>
        </authorList>
    </citation>
    <scope>NUCLEOTIDE SEQUENCE</scope>
    <source>
        <strain evidence="7">CCM 7897</strain>
    </source>
</reference>
<evidence type="ECO:0000256" key="3">
    <source>
        <dbReference type="ARBA" id="ARBA00022729"/>
    </source>
</evidence>
<feature type="compositionally biased region" description="Basic and acidic residues" evidence="4">
    <location>
        <begin position="64"/>
        <end position="79"/>
    </location>
</feature>
<dbReference type="InterPro" id="IPR008939">
    <property type="entry name" value="Lytic_TGlycosylase_superhlx_U"/>
</dbReference>
<reference evidence="7" key="2">
    <citation type="submission" date="2020-09" db="EMBL/GenBank/DDBJ databases">
        <authorList>
            <person name="Sun Q."/>
            <person name="Sedlacek I."/>
        </authorList>
    </citation>
    <scope>NUCLEOTIDE SEQUENCE</scope>
    <source>
        <strain evidence="7">CCM 7897</strain>
    </source>
</reference>
<dbReference type="GO" id="GO:0004553">
    <property type="term" value="F:hydrolase activity, hydrolyzing O-glycosyl compounds"/>
    <property type="evidence" value="ECO:0007669"/>
    <property type="project" value="InterPro"/>
</dbReference>
<dbReference type="GO" id="GO:0000270">
    <property type="term" value="P:peptidoglycan metabolic process"/>
    <property type="evidence" value="ECO:0007669"/>
    <property type="project" value="InterPro"/>
</dbReference>
<evidence type="ECO:0000259" key="6">
    <source>
        <dbReference type="Pfam" id="PF01464"/>
    </source>
</evidence>
<dbReference type="GO" id="GO:0008933">
    <property type="term" value="F:peptidoglycan lytic transglycosylase activity"/>
    <property type="evidence" value="ECO:0007669"/>
    <property type="project" value="InterPro"/>
</dbReference>
<dbReference type="PROSITE" id="PS00922">
    <property type="entry name" value="TRANSGLYCOSYLASE"/>
    <property type="match status" value="1"/>
</dbReference>
<dbReference type="Gene3D" id="1.10.530.10">
    <property type="match status" value="1"/>
</dbReference>
<sequence>MPSVRSLLSCTALALALVAMSGTVTRPAFAASGDSSSTTDSKPGSKAKKAEAKPVPKPNAKPAAHKDAKGKDAKAKDTKAAAQAKSNVKSAGLPPRPAPKTAPLTLAPTAGVSTGELSELRSAVTAAKNGRGTEALAQARQMSDPVARTLVTWLVIRHAPNDYGFDNIAAFLRDKPGWPTPGTLRRRAERVLLQENRDPATVRAFFADQNPVSGEGKIALAKAFAASGDRNTTTALVRDAWRNDELTESFENQVLGDFGVLLTRADHKARADRFSYKPDQARALRAAARAGSDVVALTQARLAIAKRAPEGSRLLAQVPFTLSSDPAYLFAKSQLARRAEKDQEAAAALLQAASKDADALVDTDEWWIERRLVSRELLETGDFRTAYKVAANGPAPEADNYRAEQQFTAGWIALAFLKDTRAAQAHFSRIAHGQKNPITLSRAAFWLGRASEAAGDTGTARSHYQQAAQYSTTYYGQLARQRLGAAPVALRHAPEAGGSARATFDRIEPVKAVRLLYAIGERDIAMTVLYDLAWRMEDSSQLQMLYTLAQQNNDARGALVVGKEAVAEGHPLDQAAFPTFGLPAYTSIGNPVDRAMVYAIARQESQFNPRTLSSAQAMGLMQVTPAAGREVTKKTGVPYDESRLMNDQSYNVQFGAAELGELMENYGGNTVLVFAAYNAGRGSVRKWIERFGDPRSPDIDPVDWVELIPFSETRNYVQRVSENYNAYRARFGTDRNQPVAAR</sequence>
<evidence type="ECO:0000256" key="2">
    <source>
        <dbReference type="ARBA" id="ARBA00009387"/>
    </source>
</evidence>
<feature type="region of interest" description="Disordered" evidence="4">
    <location>
        <begin position="28"/>
        <end position="103"/>
    </location>
</feature>
<evidence type="ECO:0000256" key="5">
    <source>
        <dbReference type="SAM" id="SignalP"/>
    </source>
</evidence>
<dbReference type="GO" id="GO:0042597">
    <property type="term" value="C:periplasmic space"/>
    <property type="evidence" value="ECO:0007669"/>
    <property type="project" value="InterPro"/>
</dbReference>
<dbReference type="PANTHER" id="PTHR37423:SF2">
    <property type="entry name" value="MEMBRANE-BOUND LYTIC MUREIN TRANSGLYCOSYLASE C"/>
    <property type="match status" value="1"/>
</dbReference>
<gene>
    <name evidence="7" type="ORF">GCM10007301_37610</name>
</gene>
<dbReference type="AlphaFoldDB" id="A0A917C857"/>
<keyword evidence="3 5" id="KW-0732">Signal</keyword>
<keyword evidence="8" id="KW-1185">Reference proteome</keyword>
<comment type="caution">
    <text evidence="7">The sequence shown here is derived from an EMBL/GenBank/DDBJ whole genome shotgun (WGS) entry which is preliminary data.</text>
</comment>
<dbReference type="PANTHER" id="PTHR37423">
    <property type="entry name" value="SOLUBLE LYTIC MUREIN TRANSGLYCOSYLASE-RELATED"/>
    <property type="match status" value="1"/>
</dbReference>
<proteinExistence type="inferred from homology"/>
<comment type="similarity">
    <text evidence="2">Belongs to the virb1 family.</text>
</comment>
<feature type="chain" id="PRO_5037064742" evidence="5">
    <location>
        <begin position="31"/>
        <end position="742"/>
    </location>
</feature>
<comment type="similarity">
    <text evidence="1">Belongs to the transglycosylase Slt family.</text>
</comment>
<dbReference type="CDD" id="cd13401">
    <property type="entry name" value="Slt70-like"/>
    <property type="match status" value="1"/>
</dbReference>
<evidence type="ECO:0000256" key="1">
    <source>
        <dbReference type="ARBA" id="ARBA00007734"/>
    </source>
</evidence>
<dbReference type="SUPFAM" id="SSF48435">
    <property type="entry name" value="Bacterial muramidases"/>
    <property type="match status" value="1"/>
</dbReference>
<organism evidence="7 8">
    <name type="scientific">Azorhizobium oxalatiphilum</name>
    <dbReference type="NCBI Taxonomy" id="980631"/>
    <lineage>
        <taxon>Bacteria</taxon>
        <taxon>Pseudomonadati</taxon>
        <taxon>Pseudomonadota</taxon>
        <taxon>Alphaproteobacteria</taxon>
        <taxon>Hyphomicrobiales</taxon>
        <taxon>Xanthobacteraceae</taxon>
        <taxon>Azorhizobium</taxon>
    </lineage>
</organism>
<dbReference type="Pfam" id="PF01464">
    <property type="entry name" value="SLT"/>
    <property type="match status" value="1"/>
</dbReference>
<dbReference type="PROSITE" id="PS51318">
    <property type="entry name" value="TAT"/>
    <property type="match status" value="1"/>
</dbReference>
<dbReference type="Proteomes" id="UP000606044">
    <property type="component" value="Unassembled WGS sequence"/>
</dbReference>
<evidence type="ECO:0000313" key="8">
    <source>
        <dbReference type="Proteomes" id="UP000606044"/>
    </source>
</evidence>
<dbReference type="InterPro" id="IPR006311">
    <property type="entry name" value="TAT_signal"/>
</dbReference>
<evidence type="ECO:0000256" key="4">
    <source>
        <dbReference type="SAM" id="MobiDB-lite"/>
    </source>
</evidence>
<dbReference type="SUPFAM" id="SSF53955">
    <property type="entry name" value="Lysozyme-like"/>
    <property type="match status" value="1"/>
</dbReference>
<evidence type="ECO:0000313" key="7">
    <source>
        <dbReference type="EMBL" id="GGF74282.1"/>
    </source>
</evidence>
<dbReference type="Gene3D" id="1.25.20.10">
    <property type="entry name" value="Bacterial muramidases"/>
    <property type="match status" value="1"/>
</dbReference>
<accession>A0A917C857</accession>